<keyword evidence="7" id="KW-1133">Transmembrane helix</keyword>
<dbReference type="PROSITE" id="PS00108">
    <property type="entry name" value="PROTEIN_KINASE_ST"/>
    <property type="match status" value="1"/>
</dbReference>
<feature type="transmembrane region" description="Helical" evidence="7">
    <location>
        <begin position="364"/>
        <end position="384"/>
    </location>
</feature>
<evidence type="ECO:0000256" key="2">
    <source>
        <dbReference type="ARBA" id="ARBA00022527"/>
    </source>
</evidence>
<reference evidence="10" key="1">
    <citation type="submission" date="2018-12" db="EMBL/GenBank/DDBJ databases">
        <title>Tengunoibacter tsumagoiensis gen. nov., sp. nov., Dictyobacter kobayashii sp. nov., D. alpinus sp. nov., and D. joshuensis sp. nov. and description of Dictyobacteraceae fam. nov. within the order Ktedonobacterales isolated from Tengu-no-mugimeshi.</title>
        <authorList>
            <person name="Wang C.M."/>
            <person name="Zheng Y."/>
            <person name="Sakai Y."/>
            <person name="Toyoda A."/>
            <person name="Minakuchi Y."/>
            <person name="Abe K."/>
            <person name="Yokota A."/>
            <person name="Yabe S."/>
        </authorList>
    </citation>
    <scope>NUCLEOTIDE SEQUENCE [LARGE SCALE GENOMIC DNA]</scope>
    <source>
        <strain evidence="10">Uno3</strain>
    </source>
</reference>
<keyword evidence="3" id="KW-0808">Transferase</keyword>
<evidence type="ECO:0000256" key="1">
    <source>
        <dbReference type="ARBA" id="ARBA00012513"/>
    </source>
</evidence>
<protein>
    <recommendedName>
        <fullName evidence="1">non-specific serine/threonine protein kinase</fullName>
        <ecNumber evidence="1">2.7.11.1</ecNumber>
    </recommendedName>
</protein>
<dbReference type="AlphaFoldDB" id="A0A402A1K2"/>
<evidence type="ECO:0000256" key="7">
    <source>
        <dbReference type="SAM" id="Phobius"/>
    </source>
</evidence>
<dbReference type="FunFam" id="1.10.510.10:FF:000021">
    <property type="entry name" value="Serine/threonine protein kinase"/>
    <property type="match status" value="1"/>
</dbReference>
<dbReference type="Pfam" id="PF00069">
    <property type="entry name" value="Pkinase"/>
    <property type="match status" value="1"/>
</dbReference>
<dbReference type="Gene3D" id="3.30.200.20">
    <property type="entry name" value="Phosphorylase Kinase, domain 1"/>
    <property type="match status" value="1"/>
</dbReference>
<dbReference type="InterPro" id="IPR011009">
    <property type="entry name" value="Kinase-like_dom_sf"/>
</dbReference>
<dbReference type="EMBL" id="BIFR01000001">
    <property type="protein sequence ID" value="GCE13028.1"/>
    <property type="molecule type" value="Genomic_DNA"/>
</dbReference>
<evidence type="ECO:0000256" key="3">
    <source>
        <dbReference type="ARBA" id="ARBA00022679"/>
    </source>
</evidence>
<organism evidence="9 10">
    <name type="scientific">Tengunoibacter tsumagoiensis</name>
    <dbReference type="NCBI Taxonomy" id="2014871"/>
    <lineage>
        <taxon>Bacteria</taxon>
        <taxon>Bacillati</taxon>
        <taxon>Chloroflexota</taxon>
        <taxon>Ktedonobacteria</taxon>
        <taxon>Ktedonobacterales</taxon>
        <taxon>Dictyobacteraceae</taxon>
        <taxon>Tengunoibacter</taxon>
    </lineage>
</organism>
<keyword evidence="7" id="KW-0472">Membrane</keyword>
<keyword evidence="7" id="KW-0812">Transmembrane</keyword>
<keyword evidence="4" id="KW-0547">Nucleotide-binding</keyword>
<gene>
    <name evidence="9" type="ORF">KTT_28870</name>
</gene>
<dbReference type="PROSITE" id="PS50011">
    <property type="entry name" value="PROTEIN_KINASE_DOM"/>
    <property type="match status" value="1"/>
</dbReference>
<evidence type="ECO:0000256" key="6">
    <source>
        <dbReference type="ARBA" id="ARBA00022840"/>
    </source>
</evidence>
<dbReference type="PANTHER" id="PTHR43289:SF6">
    <property type="entry name" value="SERINE_THREONINE-PROTEIN KINASE NEKL-3"/>
    <property type="match status" value="1"/>
</dbReference>
<keyword evidence="6" id="KW-0067">ATP-binding</keyword>
<comment type="caution">
    <text evidence="9">The sequence shown here is derived from an EMBL/GenBank/DDBJ whole genome shotgun (WGS) entry which is preliminary data.</text>
</comment>
<dbReference type="CDD" id="cd14014">
    <property type="entry name" value="STKc_PknB_like"/>
    <property type="match status" value="1"/>
</dbReference>
<dbReference type="InterPro" id="IPR008271">
    <property type="entry name" value="Ser/Thr_kinase_AS"/>
</dbReference>
<dbReference type="EC" id="2.7.11.1" evidence="1"/>
<feature type="domain" description="Protein kinase" evidence="8">
    <location>
        <begin position="30"/>
        <end position="291"/>
    </location>
</feature>
<dbReference type="InterPro" id="IPR000719">
    <property type="entry name" value="Prot_kinase_dom"/>
</dbReference>
<keyword evidence="5" id="KW-0418">Kinase</keyword>
<name>A0A402A1K2_9CHLR</name>
<evidence type="ECO:0000313" key="10">
    <source>
        <dbReference type="Proteomes" id="UP000287352"/>
    </source>
</evidence>
<evidence type="ECO:0000256" key="4">
    <source>
        <dbReference type="ARBA" id="ARBA00022741"/>
    </source>
</evidence>
<evidence type="ECO:0000256" key="5">
    <source>
        <dbReference type="ARBA" id="ARBA00022777"/>
    </source>
</evidence>
<evidence type="ECO:0000259" key="8">
    <source>
        <dbReference type="PROSITE" id="PS50011"/>
    </source>
</evidence>
<dbReference type="Gene3D" id="1.10.510.10">
    <property type="entry name" value="Transferase(Phosphotransferase) domain 1"/>
    <property type="match status" value="1"/>
</dbReference>
<proteinExistence type="predicted"/>
<sequence length="619" mass="68786">MNMQQVLDPAQECGEVGVMKGIEGSKLGRYELRCRVAQGGMSEVYLGYDRRVRRWVAVKVLYGSDEPFVRRFEREALAIGALSHENILPLYDFGEQRPWYYLVMPYVEGGTLRDHLFKRERLTLEEAGSFLEQIASALQYAHDHGVIHRDVKPSNILLRPDGHAYLADFGLAKAKMDAESLVHSGALVGTPEYMAPEQSDGINDHRSDIYALGIILYQLLTGRVPFMADTPVAVMLKHLQSPPLSPRQLNAEIPQAIEDVMLKALAKRPEDRYQDARSFAQAYRKALHQELVSHLGIASRPANEQERPTIHDVDTLPGMVATIASAFDELPGKTPLFPVGYDTSFIPRATADYKKRSWSHPRTLILLGFVFLLIGASLGVFLFHHTTSIPKSTSKPRTPDLHTKVTETSIAHNALQATMAAEARVQATAGITSAVSTGPLLYYDDMQTSGGGWINDGKQCAFSSMGYQVRTYLPHSVAWCYSNQASFFDVAITAQAELLQGNFCGLVFRLDPHTKAFYVLELNSLGQYRFQRALGNDPSLWLTLIDWTSSSALNTGYGVINTLLVVTTNSTFRFYVNKQLIVSSFTDSTYRAGLLGLLVGEDNESSTQALFSQVAVFRK</sequence>
<evidence type="ECO:0000313" key="9">
    <source>
        <dbReference type="EMBL" id="GCE13028.1"/>
    </source>
</evidence>
<dbReference type="SMART" id="SM00220">
    <property type="entry name" value="S_TKc"/>
    <property type="match status" value="1"/>
</dbReference>
<accession>A0A402A1K2</accession>
<keyword evidence="2" id="KW-0723">Serine/threonine-protein kinase</keyword>
<keyword evidence="10" id="KW-1185">Reference proteome</keyword>
<dbReference type="GO" id="GO:0005524">
    <property type="term" value="F:ATP binding"/>
    <property type="evidence" value="ECO:0007669"/>
    <property type="project" value="UniProtKB-KW"/>
</dbReference>
<dbReference type="GO" id="GO:0004674">
    <property type="term" value="F:protein serine/threonine kinase activity"/>
    <property type="evidence" value="ECO:0007669"/>
    <property type="project" value="UniProtKB-KW"/>
</dbReference>
<dbReference type="Gene3D" id="2.60.120.560">
    <property type="entry name" value="Exo-inulinase, domain 1"/>
    <property type="match status" value="1"/>
</dbReference>
<dbReference type="Proteomes" id="UP000287352">
    <property type="component" value="Unassembled WGS sequence"/>
</dbReference>
<dbReference type="SUPFAM" id="SSF56112">
    <property type="entry name" value="Protein kinase-like (PK-like)"/>
    <property type="match status" value="1"/>
</dbReference>
<dbReference type="PANTHER" id="PTHR43289">
    <property type="entry name" value="MITOGEN-ACTIVATED PROTEIN KINASE KINASE KINASE 20-RELATED"/>
    <property type="match status" value="1"/>
</dbReference>